<dbReference type="AlphaFoldDB" id="A0A222G5F8"/>
<evidence type="ECO:0000313" key="4">
    <source>
        <dbReference type="EMBL" id="ASP47136.1"/>
    </source>
</evidence>
<feature type="repeat" description="ANK" evidence="1">
    <location>
        <begin position="10"/>
        <end position="42"/>
    </location>
</feature>
<dbReference type="PROSITE" id="PS50297">
    <property type="entry name" value="ANK_REP_REGION"/>
    <property type="match status" value="1"/>
</dbReference>
<dbReference type="Pfam" id="PF13857">
    <property type="entry name" value="Ank_5"/>
    <property type="match status" value="1"/>
</dbReference>
<dbReference type="OrthoDB" id="307920at2"/>
<organism evidence="4 5">
    <name type="scientific">Cognaticolwellia beringensis</name>
    <dbReference type="NCBI Taxonomy" id="1967665"/>
    <lineage>
        <taxon>Bacteria</taxon>
        <taxon>Pseudomonadati</taxon>
        <taxon>Pseudomonadota</taxon>
        <taxon>Gammaproteobacteria</taxon>
        <taxon>Alteromonadales</taxon>
        <taxon>Colwelliaceae</taxon>
        <taxon>Cognaticolwellia</taxon>
    </lineage>
</organism>
<keyword evidence="5" id="KW-1185">Reference proteome</keyword>
<name>A0A222G5F8_9GAMM</name>
<evidence type="ECO:0000313" key="5">
    <source>
        <dbReference type="Proteomes" id="UP000202259"/>
    </source>
</evidence>
<evidence type="ECO:0000256" key="3">
    <source>
        <dbReference type="SAM" id="Phobius"/>
    </source>
</evidence>
<proteinExistence type="predicted"/>
<feature type="region of interest" description="Disordered" evidence="2">
    <location>
        <begin position="78"/>
        <end position="99"/>
    </location>
</feature>
<sequence length="199" mass="21647">MESINALNNNGNTPLMEAAASGDLNEVNNLLNLGADPHITDNSGMTARSRAKNLGHDEVLAILDKVMESTPHIKVEESVDIPSEVNNDNSEVSSNNQKISQKDKNIAQAKIDLESMKENIGTIGILSFFIWLLHIVALLGAQLTYVPSSYSTSVNLELEFNLVLTISVLFSFSICLMLLSIAKSVSMTAKYAIYTSQSK</sequence>
<keyword evidence="3" id="KW-0472">Membrane</keyword>
<keyword evidence="1" id="KW-0040">ANK repeat</keyword>
<protein>
    <submittedName>
        <fullName evidence="4">Ankyrin repeat domain-containing protein</fullName>
    </submittedName>
</protein>
<dbReference type="KEGG" id="cber:B5D82_04760"/>
<feature type="transmembrane region" description="Helical" evidence="3">
    <location>
        <begin position="160"/>
        <end position="181"/>
    </location>
</feature>
<keyword evidence="3" id="KW-0812">Transmembrane</keyword>
<dbReference type="RefSeq" id="WP_081149631.1">
    <property type="nucleotide sequence ID" value="NZ_CP020465.1"/>
</dbReference>
<dbReference type="SUPFAM" id="SSF48403">
    <property type="entry name" value="Ankyrin repeat"/>
    <property type="match status" value="1"/>
</dbReference>
<feature type="transmembrane region" description="Helical" evidence="3">
    <location>
        <begin position="120"/>
        <end position="140"/>
    </location>
</feature>
<accession>A0A222G5F8</accession>
<dbReference type="InterPro" id="IPR036770">
    <property type="entry name" value="Ankyrin_rpt-contain_sf"/>
</dbReference>
<dbReference type="Proteomes" id="UP000202259">
    <property type="component" value="Chromosome"/>
</dbReference>
<keyword evidence="3" id="KW-1133">Transmembrane helix</keyword>
<gene>
    <name evidence="4" type="ORF">B5D82_04760</name>
</gene>
<feature type="compositionally biased region" description="Low complexity" evidence="2">
    <location>
        <begin position="83"/>
        <end position="96"/>
    </location>
</feature>
<dbReference type="SMART" id="SM00248">
    <property type="entry name" value="ANK"/>
    <property type="match status" value="1"/>
</dbReference>
<reference evidence="4 5" key="1">
    <citation type="submission" date="2017-08" db="EMBL/GenBank/DDBJ databases">
        <title>Complete genome of Colwellia sp. NB097-1, a psychrophile bacterium ioslated from Bering Sea.</title>
        <authorList>
            <person name="Chen X."/>
        </authorList>
    </citation>
    <scope>NUCLEOTIDE SEQUENCE [LARGE SCALE GENOMIC DNA]</scope>
    <source>
        <strain evidence="4 5">NB097-1</strain>
    </source>
</reference>
<dbReference type="InterPro" id="IPR002110">
    <property type="entry name" value="Ankyrin_rpt"/>
</dbReference>
<evidence type="ECO:0000256" key="2">
    <source>
        <dbReference type="SAM" id="MobiDB-lite"/>
    </source>
</evidence>
<dbReference type="Gene3D" id="1.25.40.20">
    <property type="entry name" value="Ankyrin repeat-containing domain"/>
    <property type="match status" value="1"/>
</dbReference>
<dbReference type="PROSITE" id="PS50088">
    <property type="entry name" value="ANK_REPEAT"/>
    <property type="match status" value="1"/>
</dbReference>
<evidence type="ECO:0000256" key="1">
    <source>
        <dbReference type="PROSITE-ProRule" id="PRU00023"/>
    </source>
</evidence>
<dbReference type="EMBL" id="CP020465">
    <property type="protein sequence ID" value="ASP47136.1"/>
    <property type="molecule type" value="Genomic_DNA"/>
</dbReference>